<gene>
    <name evidence="1" type="ORF">ABNX05_21340</name>
</gene>
<name>A0ABV1N038_9BACI</name>
<organism evidence="1 2">
    <name type="scientific">Lysinibacillus zambalensis</name>
    <dbReference type="NCBI Taxonomy" id="3160866"/>
    <lineage>
        <taxon>Bacteria</taxon>
        <taxon>Bacillati</taxon>
        <taxon>Bacillota</taxon>
        <taxon>Bacilli</taxon>
        <taxon>Bacillales</taxon>
        <taxon>Bacillaceae</taxon>
        <taxon>Lysinibacillus</taxon>
    </lineage>
</organism>
<evidence type="ECO:0000313" key="2">
    <source>
        <dbReference type="Proteomes" id="UP001478862"/>
    </source>
</evidence>
<keyword evidence="2" id="KW-1185">Reference proteome</keyword>
<sequence length="56" mass="6522">MEVKFYESEDLLGLEKKVNDAIKNAKSHEINNIVFSYHQPTETANELYIVMIVFDC</sequence>
<comment type="caution">
    <text evidence="1">The sequence shown here is derived from an EMBL/GenBank/DDBJ whole genome shotgun (WGS) entry which is preliminary data.</text>
</comment>
<proteinExistence type="predicted"/>
<accession>A0ABV1N038</accession>
<reference evidence="1 2" key="1">
    <citation type="submission" date="2024-06" db="EMBL/GenBank/DDBJ databases">
        <title>Lysinibacillus zambalefons sp. nov., a Novel Firmicute Isolated from the Poon Bato Zambales Hyperalkaline Spring.</title>
        <authorList>
            <person name="Aja J.A."/>
            <person name="Lazaro J.E.H."/>
            <person name="Llorin L.D."/>
            <person name="Lim K.R."/>
            <person name="Teodosio J."/>
            <person name="Dalisay D.S."/>
        </authorList>
    </citation>
    <scope>NUCLEOTIDE SEQUENCE [LARGE SCALE GENOMIC DNA]</scope>
    <source>
        <strain evidence="1 2">M3</strain>
    </source>
</reference>
<dbReference type="EMBL" id="JBEGDG010000022">
    <property type="protein sequence ID" value="MEQ6357179.1"/>
    <property type="molecule type" value="Genomic_DNA"/>
</dbReference>
<protein>
    <recommendedName>
        <fullName evidence="3">Sporulation protein Cse60</fullName>
    </recommendedName>
</protein>
<evidence type="ECO:0000313" key="1">
    <source>
        <dbReference type="EMBL" id="MEQ6357179.1"/>
    </source>
</evidence>
<dbReference type="Proteomes" id="UP001478862">
    <property type="component" value="Unassembled WGS sequence"/>
</dbReference>
<dbReference type="RefSeq" id="WP_349661555.1">
    <property type="nucleotide sequence ID" value="NZ_JBEGDG010000022.1"/>
</dbReference>
<evidence type="ECO:0008006" key="3">
    <source>
        <dbReference type="Google" id="ProtNLM"/>
    </source>
</evidence>